<proteinExistence type="predicted"/>
<dbReference type="AlphaFoldDB" id="A0A419Q5A4"/>
<dbReference type="Proteomes" id="UP000286415">
    <property type="component" value="Unassembled WGS sequence"/>
</dbReference>
<accession>A0A419Q5A4</accession>
<comment type="caution">
    <text evidence="1">The sequence shown here is derived from an EMBL/GenBank/DDBJ whole genome shotgun (WGS) entry which is preliminary data.</text>
</comment>
<evidence type="ECO:0000313" key="2">
    <source>
        <dbReference type="Proteomes" id="UP000286415"/>
    </source>
</evidence>
<name>A0A419Q5A4_CLOSI</name>
<evidence type="ECO:0000313" key="1">
    <source>
        <dbReference type="EMBL" id="KAG5441178.1"/>
    </source>
</evidence>
<reference evidence="1 2" key="2">
    <citation type="journal article" date="2021" name="Genomics">
        <title>High-quality reference genome for Clonorchis sinensis.</title>
        <authorList>
            <person name="Young N.D."/>
            <person name="Stroehlein A.J."/>
            <person name="Kinkar L."/>
            <person name="Wang T."/>
            <person name="Sohn W.M."/>
            <person name="Chang B.C.H."/>
            <person name="Kaur P."/>
            <person name="Weisz D."/>
            <person name="Dudchenko O."/>
            <person name="Aiden E.L."/>
            <person name="Korhonen P.K."/>
            <person name="Gasser R.B."/>
        </authorList>
    </citation>
    <scope>NUCLEOTIDE SEQUENCE [LARGE SCALE GENOMIC DNA]</scope>
    <source>
        <strain evidence="1">Cs-k2</strain>
    </source>
</reference>
<dbReference type="EMBL" id="NIRI02000077">
    <property type="protein sequence ID" value="KAG5441178.1"/>
    <property type="molecule type" value="Genomic_DNA"/>
</dbReference>
<gene>
    <name evidence="1" type="ORF">CSKR_102722</name>
</gene>
<reference evidence="1 2" key="1">
    <citation type="journal article" date="2018" name="Biotechnol. Adv.">
        <title>Improved genomic resources and new bioinformatic workflow for the carcinogenic parasite Clonorchis sinensis: Biotechnological implications.</title>
        <authorList>
            <person name="Wang D."/>
            <person name="Korhonen P.K."/>
            <person name="Gasser R.B."/>
            <person name="Young N.D."/>
        </authorList>
    </citation>
    <scope>NUCLEOTIDE SEQUENCE [LARGE SCALE GENOMIC DNA]</scope>
    <source>
        <strain evidence="1">Cs-k2</strain>
    </source>
</reference>
<sequence length="125" mass="13695">MIGLGQLTMHALLFSPDLFPTSCVDKTTLPPLLRFDRIYSTLRRTASGGKAKSFDSSPMKCWTRLFPKLATIRITCVISKTAIRSTCNILSTGEVERQGSGSRNKACSTMLFELIIHGSARSPLA</sequence>
<organism evidence="1 2">
    <name type="scientific">Clonorchis sinensis</name>
    <name type="common">Chinese liver fluke</name>
    <dbReference type="NCBI Taxonomy" id="79923"/>
    <lineage>
        <taxon>Eukaryota</taxon>
        <taxon>Metazoa</taxon>
        <taxon>Spiralia</taxon>
        <taxon>Lophotrochozoa</taxon>
        <taxon>Platyhelminthes</taxon>
        <taxon>Trematoda</taxon>
        <taxon>Digenea</taxon>
        <taxon>Opisthorchiida</taxon>
        <taxon>Opisthorchiata</taxon>
        <taxon>Opisthorchiidae</taxon>
        <taxon>Clonorchis</taxon>
    </lineage>
</organism>
<dbReference type="InParanoid" id="A0A419Q5A4"/>
<protein>
    <submittedName>
        <fullName evidence="1">Uncharacterized protein</fullName>
    </submittedName>
</protein>
<keyword evidence="2" id="KW-1185">Reference proteome</keyword>